<evidence type="ECO:0000256" key="5">
    <source>
        <dbReference type="ARBA" id="ARBA00022500"/>
    </source>
</evidence>
<evidence type="ECO:0000313" key="12">
    <source>
        <dbReference type="Proteomes" id="UP000606463"/>
    </source>
</evidence>
<evidence type="ECO:0000256" key="6">
    <source>
        <dbReference type="ARBA" id="ARBA00022692"/>
    </source>
</evidence>
<dbReference type="GO" id="GO:0009425">
    <property type="term" value="C:bacterial-type flagellum basal body"/>
    <property type="evidence" value="ECO:0007669"/>
    <property type="project" value="InterPro"/>
</dbReference>
<keyword evidence="11" id="KW-0966">Cell projection</keyword>
<accession>A0A9D0YRD2</accession>
<evidence type="ECO:0000256" key="7">
    <source>
        <dbReference type="ARBA" id="ARBA00022779"/>
    </source>
</evidence>
<reference evidence="11" key="1">
    <citation type="journal article" date="2020" name="ISME J.">
        <title>Gammaproteobacteria mediating utilization of methyl-, sulfur- and petroleum organic compounds in deep ocean hydrothermal plumes.</title>
        <authorList>
            <person name="Zhou Z."/>
            <person name="Liu Y."/>
            <person name="Pan J."/>
            <person name="Cron B.R."/>
            <person name="Toner B.M."/>
            <person name="Anantharaman K."/>
            <person name="Breier J.A."/>
            <person name="Dick G.J."/>
            <person name="Li M."/>
        </authorList>
    </citation>
    <scope>NUCLEOTIDE SEQUENCE</scope>
    <source>
        <strain evidence="11">SZUA-1501</strain>
    </source>
</reference>
<comment type="similarity">
    <text evidence="3 10">Belongs to the FliL family.</text>
</comment>
<feature type="transmembrane region" description="Helical" evidence="10">
    <location>
        <begin position="20"/>
        <end position="40"/>
    </location>
</feature>
<dbReference type="GO" id="GO:0005886">
    <property type="term" value="C:plasma membrane"/>
    <property type="evidence" value="ECO:0007669"/>
    <property type="project" value="UniProtKB-SubCell"/>
</dbReference>
<evidence type="ECO:0000256" key="3">
    <source>
        <dbReference type="ARBA" id="ARBA00008281"/>
    </source>
</evidence>
<evidence type="ECO:0000313" key="11">
    <source>
        <dbReference type="EMBL" id="HIP98539.1"/>
    </source>
</evidence>
<evidence type="ECO:0000256" key="9">
    <source>
        <dbReference type="ARBA" id="ARBA00023136"/>
    </source>
</evidence>
<dbReference type="GO" id="GO:0006935">
    <property type="term" value="P:chemotaxis"/>
    <property type="evidence" value="ECO:0007669"/>
    <property type="project" value="UniProtKB-KW"/>
</dbReference>
<evidence type="ECO:0000256" key="10">
    <source>
        <dbReference type="RuleBase" id="RU364125"/>
    </source>
</evidence>
<evidence type="ECO:0000256" key="1">
    <source>
        <dbReference type="ARBA" id="ARBA00002254"/>
    </source>
</evidence>
<keyword evidence="4 10" id="KW-1003">Cell membrane</keyword>
<name>A0A9D0YRD2_AQUAO</name>
<dbReference type="GO" id="GO:0071978">
    <property type="term" value="P:bacterial-type flagellum-dependent swarming motility"/>
    <property type="evidence" value="ECO:0007669"/>
    <property type="project" value="TreeGrafter"/>
</dbReference>
<dbReference type="InterPro" id="IPR005503">
    <property type="entry name" value="FliL"/>
</dbReference>
<keyword evidence="7 10" id="KW-0283">Flagellar rotation</keyword>
<protein>
    <recommendedName>
        <fullName evidence="10">Flagellar protein FliL</fullName>
    </recommendedName>
</protein>
<keyword evidence="11" id="KW-0282">Flagellum</keyword>
<keyword evidence="6 10" id="KW-0812">Transmembrane</keyword>
<sequence length="174" mass="19332">MAEEQKKEAAQGGGKKKLLLLGFPLLLILGGGGAAAYFFLLKKTPPQENVNATENATEEKPKPPPELEELSKPGIFIDVGEFVVNLADTDVQRFVKVSVTLEVMNEKVQNDVNQMMPAIKDAINDLISSKYYRDVRTPEGRERLKIELLKRLNALLPEGGIKAVYFTQFVVQTM</sequence>
<keyword evidence="9 10" id="KW-0472">Membrane</keyword>
<gene>
    <name evidence="11" type="ORF">EYH37_04155</name>
</gene>
<evidence type="ECO:0000256" key="4">
    <source>
        <dbReference type="ARBA" id="ARBA00022475"/>
    </source>
</evidence>
<dbReference type="PANTHER" id="PTHR35091:SF2">
    <property type="entry name" value="FLAGELLAR PROTEIN FLIL"/>
    <property type="match status" value="1"/>
</dbReference>
<keyword evidence="5 10" id="KW-0145">Chemotaxis</keyword>
<dbReference type="AlphaFoldDB" id="A0A9D0YRD2"/>
<dbReference type="Pfam" id="PF03748">
    <property type="entry name" value="FliL"/>
    <property type="match status" value="1"/>
</dbReference>
<organism evidence="11 12">
    <name type="scientific">Aquifex aeolicus</name>
    <dbReference type="NCBI Taxonomy" id="63363"/>
    <lineage>
        <taxon>Bacteria</taxon>
        <taxon>Pseudomonadati</taxon>
        <taxon>Aquificota</taxon>
        <taxon>Aquificia</taxon>
        <taxon>Aquificales</taxon>
        <taxon>Aquificaceae</taxon>
        <taxon>Aquifex</taxon>
    </lineage>
</organism>
<evidence type="ECO:0000256" key="8">
    <source>
        <dbReference type="ARBA" id="ARBA00022989"/>
    </source>
</evidence>
<keyword evidence="11" id="KW-0969">Cilium</keyword>
<keyword evidence="8 10" id="KW-1133">Transmembrane helix</keyword>
<proteinExistence type="inferred from homology"/>
<comment type="subcellular location">
    <subcellularLocation>
        <location evidence="2">Cell membrane</location>
        <topology evidence="2">Single-pass membrane protein</topology>
    </subcellularLocation>
</comment>
<comment type="function">
    <text evidence="1 10">Controls the rotational direction of flagella during chemotaxis.</text>
</comment>
<evidence type="ECO:0000256" key="2">
    <source>
        <dbReference type="ARBA" id="ARBA00004162"/>
    </source>
</evidence>
<comment type="caution">
    <text evidence="11">The sequence shown here is derived from an EMBL/GenBank/DDBJ whole genome shotgun (WGS) entry which is preliminary data.</text>
</comment>
<dbReference type="PANTHER" id="PTHR35091">
    <property type="entry name" value="FLAGELLAR PROTEIN FLIL"/>
    <property type="match status" value="1"/>
</dbReference>
<dbReference type="EMBL" id="DQVE01000044">
    <property type="protein sequence ID" value="HIP98539.1"/>
    <property type="molecule type" value="Genomic_DNA"/>
</dbReference>
<dbReference type="Proteomes" id="UP000606463">
    <property type="component" value="Unassembled WGS sequence"/>
</dbReference>